<dbReference type="GO" id="GO:0009451">
    <property type="term" value="P:RNA modification"/>
    <property type="evidence" value="ECO:0007669"/>
    <property type="project" value="InterPro"/>
</dbReference>
<evidence type="ECO:0000256" key="1">
    <source>
        <dbReference type="ARBA" id="ARBA00022737"/>
    </source>
</evidence>
<keyword evidence="5" id="KW-1185">Reference proteome</keyword>
<name>A0AAN9E9Z1_CROPI</name>
<dbReference type="PROSITE" id="PS51375">
    <property type="entry name" value="PPR"/>
    <property type="match status" value="4"/>
</dbReference>
<sequence length="657" mass="73121">METSLSSTPSLSLPLHPPSLTARNTNNNTVQFSNFKQSTTPQPLSLSTSQFPNKQQYKYAFTKNPFSLKTHITNLARHNNLNDALALLDHMDQKGIPVNPSTFSSLIAACARTKSLYQGRKIHTYIHINALQHHASLRAQLIHMYITCGAVEDAESLFNERHVSPLLLSGGSIFTKTYAEARASGVELNEYGFGSVVASIAAAGAVLEGFKVHGLLIKSGFLPCGVVVKARLIDMYCRFGKVELARRMFDESCERDVVVWGAMVAGFVSNRLPREALECVRLMVEEGMRLSSVLMTVILPAIGELRARRIGQEVHAYVLKTKGCFEKEPVQSALVDMYCKCGEVGLGRRVLNSSMDRNVGSWNAMMSGYASSGRLEQAIRSTTWIQKGFRPGIVAIATALPICAHSRALRQGKEIHAYALKHWFLPHVSIASSLMVLYSKCGVIEYSVKLFEGMEQRNVILWTAMIDSYVDNGRMHEALGTIRSMQLTEHRPDTVTISRMLSVCGKLKLLKLGKEIHGQVLKRDFASVHYVSAELVNLYGTCGAVEKAKLVFDAVPVKGSMTWTALIRAYGYKESYQEAFELCDQMISNGCSPNTFTFQAVLSMCDRAGLVEDAIRIFDLMPRYKIEATKEHCTIMIRLLTRYGKLEKAQRFVEMIP</sequence>
<dbReference type="Proteomes" id="UP001372338">
    <property type="component" value="Unassembled WGS sequence"/>
</dbReference>
<dbReference type="Pfam" id="PF13041">
    <property type="entry name" value="PPR_2"/>
    <property type="match status" value="2"/>
</dbReference>
<dbReference type="EMBL" id="JAYWIO010000007">
    <property type="protein sequence ID" value="KAK7251237.1"/>
    <property type="molecule type" value="Genomic_DNA"/>
</dbReference>
<evidence type="ECO:0000313" key="4">
    <source>
        <dbReference type="EMBL" id="KAK7251237.1"/>
    </source>
</evidence>
<gene>
    <name evidence="4" type="ORF">RIF29_34260</name>
</gene>
<accession>A0AAN9E9Z1</accession>
<dbReference type="FunFam" id="1.25.40.10:FF:000285">
    <property type="entry name" value="Pentatricopeptide repeat-containing protein, chloroplastic"/>
    <property type="match status" value="1"/>
</dbReference>
<dbReference type="PANTHER" id="PTHR47926">
    <property type="entry name" value="PENTATRICOPEPTIDE REPEAT-CONTAINING PROTEIN"/>
    <property type="match status" value="1"/>
</dbReference>
<dbReference type="GO" id="GO:0003723">
    <property type="term" value="F:RNA binding"/>
    <property type="evidence" value="ECO:0007669"/>
    <property type="project" value="InterPro"/>
</dbReference>
<dbReference type="InterPro" id="IPR046960">
    <property type="entry name" value="PPR_At4g14850-like_plant"/>
</dbReference>
<dbReference type="InterPro" id="IPR011990">
    <property type="entry name" value="TPR-like_helical_dom_sf"/>
</dbReference>
<dbReference type="PANTHER" id="PTHR47926:SF354">
    <property type="entry name" value="REPEAT (PPR-LIKE) SUPERFAMILY PROTEIN, PUTATIVE-RELATED"/>
    <property type="match status" value="1"/>
</dbReference>
<dbReference type="Pfam" id="PF01535">
    <property type="entry name" value="PPR"/>
    <property type="match status" value="3"/>
</dbReference>
<evidence type="ECO:0008006" key="6">
    <source>
        <dbReference type="Google" id="ProtNLM"/>
    </source>
</evidence>
<feature type="compositionally biased region" description="Low complexity" evidence="3">
    <location>
        <begin position="1"/>
        <end position="21"/>
    </location>
</feature>
<reference evidence="4 5" key="1">
    <citation type="submission" date="2024-01" db="EMBL/GenBank/DDBJ databases">
        <title>The genomes of 5 underutilized Papilionoideae crops provide insights into root nodulation and disease resistanc.</title>
        <authorList>
            <person name="Yuan L."/>
        </authorList>
    </citation>
    <scope>NUCLEOTIDE SEQUENCE [LARGE SCALE GENOMIC DNA]</scope>
    <source>
        <strain evidence="4">ZHUSHIDOU_FW_LH</strain>
        <tissue evidence="4">Leaf</tissue>
    </source>
</reference>
<feature type="repeat" description="PPR" evidence="2">
    <location>
        <begin position="256"/>
        <end position="290"/>
    </location>
</feature>
<proteinExistence type="predicted"/>
<organism evidence="4 5">
    <name type="scientific">Crotalaria pallida</name>
    <name type="common">Smooth rattlebox</name>
    <name type="synonym">Crotalaria striata</name>
    <dbReference type="NCBI Taxonomy" id="3830"/>
    <lineage>
        <taxon>Eukaryota</taxon>
        <taxon>Viridiplantae</taxon>
        <taxon>Streptophyta</taxon>
        <taxon>Embryophyta</taxon>
        <taxon>Tracheophyta</taxon>
        <taxon>Spermatophyta</taxon>
        <taxon>Magnoliopsida</taxon>
        <taxon>eudicotyledons</taxon>
        <taxon>Gunneridae</taxon>
        <taxon>Pentapetalae</taxon>
        <taxon>rosids</taxon>
        <taxon>fabids</taxon>
        <taxon>Fabales</taxon>
        <taxon>Fabaceae</taxon>
        <taxon>Papilionoideae</taxon>
        <taxon>50 kb inversion clade</taxon>
        <taxon>genistoids sensu lato</taxon>
        <taxon>core genistoids</taxon>
        <taxon>Crotalarieae</taxon>
        <taxon>Crotalaria</taxon>
    </lineage>
</organism>
<dbReference type="Gene3D" id="1.25.40.10">
    <property type="entry name" value="Tetratricopeptide repeat domain"/>
    <property type="match status" value="4"/>
</dbReference>
<dbReference type="NCBIfam" id="TIGR00756">
    <property type="entry name" value="PPR"/>
    <property type="match status" value="3"/>
</dbReference>
<feature type="region of interest" description="Disordered" evidence="3">
    <location>
        <begin position="1"/>
        <end position="26"/>
    </location>
</feature>
<dbReference type="InterPro" id="IPR002885">
    <property type="entry name" value="PPR_rpt"/>
</dbReference>
<evidence type="ECO:0000256" key="3">
    <source>
        <dbReference type="SAM" id="MobiDB-lite"/>
    </source>
</evidence>
<evidence type="ECO:0000256" key="2">
    <source>
        <dbReference type="PROSITE-ProRule" id="PRU00708"/>
    </source>
</evidence>
<feature type="repeat" description="PPR" evidence="2">
    <location>
        <begin position="458"/>
        <end position="492"/>
    </location>
</feature>
<evidence type="ECO:0000313" key="5">
    <source>
        <dbReference type="Proteomes" id="UP001372338"/>
    </source>
</evidence>
<feature type="repeat" description="PPR" evidence="2">
    <location>
        <begin position="594"/>
        <end position="628"/>
    </location>
</feature>
<dbReference type="FunFam" id="1.25.40.10:FF:000073">
    <property type="entry name" value="Pentatricopeptide repeat-containing protein chloroplastic"/>
    <property type="match status" value="1"/>
</dbReference>
<dbReference type="AlphaFoldDB" id="A0AAN9E9Z1"/>
<comment type="caution">
    <text evidence="4">The sequence shown here is derived from an EMBL/GenBank/DDBJ whole genome shotgun (WGS) entry which is preliminary data.</text>
</comment>
<protein>
    <recommendedName>
        <fullName evidence="6">Pentatricopeptide repeat protein</fullName>
    </recommendedName>
</protein>
<keyword evidence="1" id="KW-0677">Repeat</keyword>
<feature type="repeat" description="PPR" evidence="2">
    <location>
        <begin position="559"/>
        <end position="593"/>
    </location>
</feature>